<feature type="domain" description="DNA helicase Pif1-like 2B" evidence="3">
    <location>
        <begin position="488"/>
        <end position="534"/>
    </location>
</feature>
<evidence type="ECO:0000313" key="5">
    <source>
        <dbReference type="Proteomes" id="UP000236291"/>
    </source>
</evidence>
<comment type="caution">
    <text evidence="4">The sequence shown here is derived from an EMBL/GenBank/DDBJ whole genome shotgun (WGS) entry which is preliminary data.</text>
</comment>
<keyword evidence="1" id="KW-0067">ATP-binding</keyword>
<comment type="similarity">
    <text evidence="1">Belongs to the helicase family.</text>
</comment>
<organism evidence="4 5">
    <name type="scientific">Trifolium pratense</name>
    <name type="common">Red clover</name>
    <dbReference type="NCBI Taxonomy" id="57577"/>
    <lineage>
        <taxon>Eukaryota</taxon>
        <taxon>Viridiplantae</taxon>
        <taxon>Streptophyta</taxon>
        <taxon>Embryophyta</taxon>
        <taxon>Tracheophyta</taxon>
        <taxon>Spermatophyta</taxon>
        <taxon>Magnoliopsida</taxon>
        <taxon>eudicotyledons</taxon>
        <taxon>Gunneridae</taxon>
        <taxon>Pentapetalae</taxon>
        <taxon>rosids</taxon>
        <taxon>fabids</taxon>
        <taxon>Fabales</taxon>
        <taxon>Fabaceae</taxon>
        <taxon>Papilionoideae</taxon>
        <taxon>50 kb inversion clade</taxon>
        <taxon>NPAAA clade</taxon>
        <taxon>Hologalegina</taxon>
        <taxon>IRL clade</taxon>
        <taxon>Trifolieae</taxon>
        <taxon>Trifolium</taxon>
    </lineage>
</organism>
<keyword evidence="1" id="KW-0234">DNA repair</keyword>
<dbReference type="InterPro" id="IPR049163">
    <property type="entry name" value="Pif1-like_2B_dom"/>
</dbReference>
<reference evidence="4 5" key="2">
    <citation type="journal article" date="2017" name="Front. Plant Sci.">
        <title>Gene Classification and Mining of Molecular Markers Useful in Red Clover (Trifolium pratense) Breeding.</title>
        <authorList>
            <person name="Istvanek J."/>
            <person name="Dluhosova J."/>
            <person name="Dluhos P."/>
            <person name="Patkova L."/>
            <person name="Nedelnik J."/>
            <person name="Repkova J."/>
        </authorList>
    </citation>
    <scope>NUCLEOTIDE SEQUENCE [LARGE SCALE GENOMIC DNA]</scope>
    <source>
        <strain evidence="5">cv. Tatra</strain>
        <tissue evidence="4">Young leaves</tissue>
    </source>
</reference>
<dbReference type="InterPro" id="IPR027417">
    <property type="entry name" value="P-loop_NTPase"/>
</dbReference>
<proteinExistence type="inferred from homology"/>
<dbReference type="Pfam" id="PF21530">
    <property type="entry name" value="Pif1_2B_dom"/>
    <property type="match status" value="1"/>
</dbReference>
<gene>
    <name evidence="4" type="ORF">L195_g007227</name>
</gene>
<keyword evidence="1" id="KW-0378">Hydrolase</keyword>
<reference evidence="4 5" key="1">
    <citation type="journal article" date="2014" name="Am. J. Bot.">
        <title>Genome assembly and annotation for red clover (Trifolium pratense; Fabaceae).</title>
        <authorList>
            <person name="Istvanek J."/>
            <person name="Jaros M."/>
            <person name="Krenek A."/>
            <person name="Repkova J."/>
        </authorList>
    </citation>
    <scope>NUCLEOTIDE SEQUENCE [LARGE SCALE GENOMIC DNA]</scope>
    <source>
        <strain evidence="5">cv. Tatra</strain>
        <tissue evidence="4">Young leaves</tissue>
    </source>
</reference>
<keyword evidence="1" id="KW-0233">DNA recombination</keyword>
<dbReference type="PANTHER" id="PTHR10492">
    <property type="match status" value="1"/>
</dbReference>
<accession>A0A2K3P5T4</accession>
<evidence type="ECO:0000259" key="2">
    <source>
        <dbReference type="Pfam" id="PF05970"/>
    </source>
</evidence>
<dbReference type="Gene3D" id="3.40.50.300">
    <property type="entry name" value="P-loop containing nucleotide triphosphate hydrolases"/>
    <property type="match status" value="1"/>
</dbReference>
<dbReference type="GO" id="GO:0006281">
    <property type="term" value="P:DNA repair"/>
    <property type="evidence" value="ECO:0007669"/>
    <property type="project" value="UniProtKB-KW"/>
</dbReference>
<dbReference type="InterPro" id="IPR010285">
    <property type="entry name" value="DNA_helicase_pif1-like_DEAD"/>
</dbReference>
<keyword evidence="1" id="KW-0547">Nucleotide-binding</keyword>
<sequence length="651" mass="73998">MMLTVVQGPTSYEEIRKVRNTRYFTFRDACFAMGFLGDDKEYIGAIREARGWGPGYFLRKLFVILLLCGTMDRPYHVFKSTLQWLSDGILYQQRLIANNKDLELTDQQIENLTLLEIEEFLQANRRTLKEFTSIPYPQGYVLEQLGNRLIYDERNYDIPSQKQEFNQLFSTLTDEQRKIYHQIMEAVTKQQGGVFFLHGYGGTGKTFMWRTLASALRSKQEIVLTVATSGIAALLLPGGRTAHSKFKLPVPTLDNSICKTEHDSDLANLFRATKLIIWDEAPMAHRYTFEALDRSLKDIMSDGSNSEKKFGGKVVVFGGNLRQILPVIPRGTRSDIVHSALNASYIWDRCKVLTLTQNMRLTQGSTTEENKEIEAFSKWLLLVGEGRLSEPNDGTAEIEIPKEILITDFEDPIQGIVESTYPDFSNNYKNYEYLLSRAILASTLEIVDSINDYVLGLMPGEETEFFSSNSVDRSDIHNEDMLHIYTPEFLNSLHTSGLPNHSIKLKVGTPIMLMRNIDQAKGLCNGTRLIVTKLANHVIEAKVIGGKYHGNVIYIPRIPISPSQSPWPFKLTRRQFPIMVSYAMTINKSQGQSLDFVGLFLPKDVFSHGQIYVAVSRVKSKKGIKILIHDDKKIPKTSTTNVVYKEVFHNI</sequence>
<dbReference type="SUPFAM" id="SSF52540">
    <property type="entry name" value="P-loop containing nucleoside triphosphate hydrolases"/>
    <property type="match status" value="2"/>
</dbReference>
<dbReference type="STRING" id="57577.A0A2K3P5T4"/>
<comment type="catalytic activity">
    <reaction evidence="1">
        <text>ATP + H2O = ADP + phosphate + H(+)</text>
        <dbReference type="Rhea" id="RHEA:13065"/>
        <dbReference type="ChEBI" id="CHEBI:15377"/>
        <dbReference type="ChEBI" id="CHEBI:15378"/>
        <dbReference type="ChEBI" id="CHEBI:30616"/>
        <dbReference type="ChEBI" id="CHEBI:43474"/>
        <dbReference type="ChEBI" id="CHEBI:456216"/>
        <dbReference type="EC" id="5.6.2.3"/>
    </reaction>
</comment>
<dbReference type="GO" id="GO:0005524">
    <property type="term" value="F:ATP binding"/>
    <property type="evidence" value="ECO:0007669"/>
    <property type="project" value="UniProtKB-KW"/>
</dbReference>
<dbReference type="AlphaFoldDB" id="A0A2K3P5T4"/>
<dbReference type="EC" id="5.6.2.3" evidence="1"/>
<evidence type="ECO:0000313" key="4">
    <source>
        <dbReference type="EMBL" id="PNY10642.1"/>
    </source>
</evidence>
<evidence type="ECO:0000259" key="3">
    <source>
        <dbReference type="Pfam" id="PF21530"/>
    </source>
</evidence>
<feature type="domain" description="DNA helicase Pif1-like DEAD-box helicase" evidence="2">
    <location>
        <begin position="172"/>
        <end position="393"/>
    </location>
</feature>
<dbReference type="ExpressionAtlas" id="A0A2K3P5T4">
    <property type="expression patterns" value="baseline"/>
</dbReference>
<keyword evidence="1 4" id="KW-0347">Helicase</keyword>
<dbReference type="GO" id="GO:0043139">
    <property type="term" value="F:5'-3' DNA helicase activity"/>
    <property type="evidence" value="ECO:0007669"/>
    <property type="project" value="UniProtKB-EC"/>
</dbReference>
<protein>
    <recommendedName>
        <fullName evidence="1">ATP-dependent DNA helicase</fullName>
        <ecNumber evidence="1">5.6.2.3</ecNumber>
    </recommendedName>
</protein>
<dbReference type="GO" id="GO:0016887">
    <property type="term" value="F:ATP hydrolysis activity"/>
    <property type="evidence" value="ECO:0007669"/>
    <property type="project" value="RHEA"/>
</dbReference>
<dbReference type="CDD" id="cd18809">
    <property type="entry name" value="SF1_C_RecD"/>
    <property type="match status" value="1"/>
</dbReference>
<dbReference type="GO" id="GO:0000723">
    <property type="term" value="P:telomere maintenance"/>
    <property type="evidence" value="ECO:0007669"/>
    <property type="project" value="InterPro"/>
</dbReference>
<dbReference type="Pfam" id="PF05970">
    <property type="entry name" value="PIF1"/>
    <property type="match status" value="1"/>
</dbReference>
<dbReference type="GO" id="GO:0006310">
    <property type="term" value="P:DNA recombination"/>
    <property type="evidence" value="ECO:0007669"/>
    <property type="project" value="UniProtKB-KW"/>
</dbReference>
<dbReference type="PANTHER" id="PTHR10492:SF78">
    <property type="entry name" value="ATP-DEPENDENT DNA HELICASE"/>
    <property type="match status" value="1"/>
</dbReference>
<dbReference type="Proteomes" id="UP000236291">
    <property type="component" value="Unassembled WGS sequence"/>
</dbReference>
<evidence type="ECO:0000256" key="1">
    <source>
        <dbReference type="RuleBase" id="RU363044"/>
    </source>
</evidence>
<comment type="cofactor">
    <cofactor evidence="1">
        <name>Mg(2+)</name>
        <dbReference type="ChEBI" id="CHEBI:18420"/>
    </cofactor>
</comment>
<name>A0A2K3P5T4_TRIPR</name>
<keyword evidence="1" id="KW-0227">DNA damage</keyword>
<dbReference type="EMBL" id="ASHM01003964">
    <property type="protein sequence ID" value="PNY10642.1"/>
    <property type="molecule type" value="Genomic_DNA"/>
</dbReference>